<protein>
    <submittedName>
        <fullName evidence="2">Uncharacterized protein</fullName>
    </submittedName>
</protein>
<feature type="region of interest" description="Disordered" evidence="1">
    <location>
        <begin position="58"/>
        <end position="77"/>
    </location>
</feature>
<evidence type="ECO:0000313" key="3">
    <source>
        <dbReference type="Proteomes" id="UP000729402"/>
    </source>
</evidence>
<evidence type="ECO:0000313" key="2">
    <source>
        <dbReference type="EMBL" id="KAG8088883.1"/>
    </source>
</evidence>
<dbReference type="Proteomes" id="UP000729402">
    <property type="component" value="Unassembled WGS sequence"/>
</dbReference>
<sequence length="77" mass="8265">MLRMWSNWRAVSVSISDGEESTASTAAHDKAAKWGARDGKYWKVGSVTSAAEGKYSSMSSETSVLHGKPARTVNSKS</sequence>
<gene>
    <name evidence="2" type="ORF">GUJ93_ZPchr0011g28024</name>
</gene>
<dbReference type="AlphaFoldDB" id="A0A8J5WDE0"/>
<evidence type="ECO:0000256" key="1">
    <source>
        <dbReference type="SAM" id="MobiDB-lite"/>
    </source>
</evidence>
<organism evidence="2 3">
    <name type="scientific">Zizania palustris</name>
    <name type="common">Northern wild rice</name>
    <dbReference type="NCBI Taxonomy" id="103762"/>
    <lineage>
        <taxon>Eukaryota</taxon>
        <taxon>Viridiplantae</taxon>
        <taxon>Streptophyta</taxon>
        <taxon>Embryophyta</taxon>
        <taxon>Tracheophyta</taxon>
        <taxon>Spermatophyta</taxon>
        <taxon>Magnoliopsida</taxon>
        <taxon>Liliopsida</taxon>
        <taxon>Poales</taxon>
        <taxon>Poaceae</taxon>
        <taxon>BOP clade</taxon>
        <taxon>Oryzoideae</taxon>
        <taxon>Oryzeae</taxon>
        <taxon>Zizaniinae</taxon>
        <taxon>Zizania</taxon>
    </lineage>
</organism>
<proteinExistence type="predicted"/>
<dbReference type="EMBL" id="JAAALK010000081">
    <property type="protein sequence ID" value="KAG8088883.1"/>
    <property type="molecule type" value="Genomic_DNA"/>
</dbReference>
<reference evidence="2" key="1">
    <citation type="journal article" date="2021" name="bioRxiv">
        <title>Whole Genome Assembly and Annotation of Northern Wild Rice, Zizania palustris L., Supports a Whole Genome Duplication in the Zizania Genus.</title>
        <authorList>
            <person name="Haas M."/>
            <person name="Kono T."/>
            <person name="Macchietto M."/>
            <person name="Millas R."/>
            <person name="McGilp L."/>
            <person name="Shao M."/>
            <person name="Duquette J."/>
            <person name="Hirsch C.N."/>
            <person name="Kimball J."/>
        </authorList>
    </citation>
    <scope>NUCLEOTIDE SEQUENCE</scope>
    <source>
        <tissue evidence="2">Fresh leaf tissue</tissue>
    </source>
</reference>
<comment type="caution">
    <text evidence="2">The sequence shown here is derived from an EMBL/GenBank/DDBJ whole genome shotgun (WGS) entry which is preliminary data.</text>
</comment>
<reference evidence="2" key="2">
    <citation type="submission" date="2021-02" db="EMBL/GenBank/DDBJ databases">
        <authorList>
            <person name="Kimball J.A."/>
            <person name="Haas M.W."/>
            <person name="Macchietto M."/>
            <person name="Kono T."/>
            <person name="Duquette J."/>
            <person name="Shao M."/>
        </authorList>
    </citation>
    <scope>NUCLEOTIDE SEQUENCE</scope>
    <source>
        <tissue evidence="2">Fresh leaf tissue</tissue>
    </source>
</reference>
<name>A0A8J5WDE0_ZIZPA</name>
<accession>A0A8J5WDE0</accession>
<keyword evidence="3" id="KW-1185">Reference proteome</keyword>